<dbReference type="EMBL" id="QBIY01013297">
    <property type="protein sequence ID" value="RXN08973.1"/>
    <property type="molecule type" value="Genomic_DNA"/>
</dbReference>
<dbReference type="InterPro" id="IPR006581">
    <property type="entry name" value="VPS10"/>
</dbReference>
<evidence type="ECO:0000256" key="6">
    <source>
        <dbReference type="SAM" id="Phobius"/>
    </source>
</evidence>
<feature type="compositionally biased region" description="Basic and acidic residues" evidence="5">
    <location>
        <begin position="132"/>
        <end position="142"/>
    </location>
</feature>
<reference evidence="10 11" key="1">
    <citation type="submission" date="2018-03" db="EMBL/GenBank/DDBJ databases">
        <title>Draft genome sequence of Rohu Carp (Labeo rohita).</title>
        <authorList>
            <person name="Das P."/>
            <person name="Kushwaha B."/>
            <person name="Joshi C.G."/>
            <person name="Kumar D."/>
            <person name="Nagpure N.S."/>
            <person name="Sahoo L."/>
            <person name="Das S.P."/>
            <person name="Bit A."/>
            <person name="Patnaik S."/>
            <person name="Meher P.K."/>
            <person name="Jayasankar P."/>
            <person name="Koringa P.G."/>
            <person name="Patel N.V."/>
            <person name="Hinsu A.T."/>
            <person name="Kumar R."/>
            <person name="Pandey M."/>
            <person name="Agarwal S."/>
            <person name="Srivastava S."/>
            <person name="Singh M."/>
            <person name="Iquebal M.A."/>
            <person name="Jaiswal S."/>
            <person name="Angadi U.B."/>
            <person name="Kumar N."/>
            <person name="Raza M."/>
            <person name="Shah T.M."/>
            <person name="Rai A."/>
            <person name="Jena J.K."/>
        </authorList>
    </citation>
    <scope>NUCLEOTIDE SEQUENCE [LARGE SCALE GENOMIC DNA]</scope>
    <source>
        <strain evidence="10">DASCIFA01</strain>
        <tissue evidence="10">Testis</tissue>
    </source>
</reference>
<evidence type="ECO:0000256" key="7">
    <source>
        <dbReference type="SAM" id="SignalP"/>
    </source>
</evidence>
<keyword evidence="2" id="KW-0677">Repeat</keyword>
<keyword evidence="7" id="KW-0732">Signal</keyword>
<dbReference type="Gene3D" id="2.10.70.80">
    <property type="match status" value="1"/>
</dbReference>
<sequence>MRGRMIKMKDVLGFESSWTYWTLFCLCALLPLPASADITCASCFAPIRRNEAHAKPTAVVSRDFGSAKDGSTDKNWKWRLDGAQLSPEAHKKSPFVSRRQKLQNAHIPRAERTSPAGEKDGKVYPTWSPVETKVDRREKRSLSDSASGSRFEFRRTGGVDGTGKSPRQNEPHLITSTFALSGDAAHNQAMVLWSGHNSSEDGSQGSRVAEPVAVNTLTRGHIKPVKTHSGKTDARLFTVVYERVLRMFCQVILILTKLFDFNLGTVTESSLWRSVDFGTTYEKLTDKVMIRTMLSYLYVCPTNKRKILILSDPEVESSLLISSDEGATFQKFNINFYIMSLLFHPTQENWILAYSHDQRLYSSVDFGKKWILVHERVTPGRFYWALSGLDKEADLVHIEARTDSGQMQYITCRAQKCSEEGRQYPFSGRIDTNSLVVQDQYIFLQLTTAGRTTYFVSYQRGPFRTIQLPKYCLPKDMHIVSTDEGQVLAAVQEWNENDTYSLYISDTPGVYFTRSLPNLRTSRGLAGNLIVDVYKVAGVSGLIIANKKEDAQMRTYITYNKGQTWSLLQPPAKDTTGHDINCNLPSCSLHLHLQMSENPYTPDTISTKHSAPGIIVATGNVGPELSFANTGMFISSDAGNTWRQGEVCVMGERQVYMKRKPGTHCTLGREYSRVVSAEPCICTLYDFECDYGFERQASGKCAPAFWYDVSLPAHTCSHGQRYRNSTGYRKVLLNNCREGLKDTLSPRMQQCKPIAPSGLQLSTVNSQLTAVLGTNITFRVALQNPLITLEGSVSHTFTREGPNSVTVQVSAGGTVLQDVKIITVKDFFRSLLLSFSPNLEEHNPSVAEWRQDVGRVVRATLSQMSEVFMNALNQNLIQFDLKPDTRVTVSVSQLTLAPLVDSSVLPSGSAMLLLVSLGLVGLAILFIYKFKRKIPWIHVETEDTHEKEPEMISAVGQEKNGTRTTATSFTTCSTHTTHTPFPSNTGTHNSFSHLPPPRDLMEKELEAHNTGGLGVGERQRTRQIPNCTNV</sequence>
<comment type="caution">
    <text evidence="10">The sequence shown here is derived from an EMBL/GenBank/DDBJ whole genome shotgun (WGS) entry which is preliminary data.</text>
</comment>
<keyword evidence="10" id="KW-0675">Receptor</keyword>
<feature type="compositionally biased region" description="Basic and acidic residues" evidence="5">
    <location>
        <begin position="108"/>
        <end position="122"/>
    </location>
</feature>
<evidence type="ECO:0000256" key="4">
    <source>
        <dbReference type="ARBA" id="ARBA00023180"/>
    </source>
</evidence>
<dbReference type="AlphaFoldDB" id="A0A498P3D5"/>
<feature type="region of interest" description="Disordered" evidence="5">
    <location>
        <begin position="89"/>
        <end position="170"/>
    </location>
</feature>
<gene>
    <name evidence="10" type="ORF">ROHU_001246</name>
    <name evidence="9" type="ORF">ROHU_035306</name>
</gene>
<keyword evidence="6" id="KW-0812">Transmembrane</keyword>
<dbReference type="Pfam" id="PF15902">
    <property type="entry name" value="Sortilin-Vps10"/>
    <property type="match status" value="1"/>
</dbReference>
<comment type="subcellular location">
    <subcellularLocation>
        <location evidence="1">Membrane</location>
    </subcellularLocation>
</comment>
<proteinExistence type="predicted"/>
<dbReference type="Gene3D" id="3.30.60.270">
    <property type="match status" value="1"/>
</dbReference>
<dbReference type="InterPro" id="IPR031778">
    <property type="entry name" value="Sortilin_N"/>
</dbReference>
<dbReference type="SUPFAM" id="SSF110296">
    <property type="entry name" value="Oligoxyloglucan reducing end-specific cellobiohydrolase"/>
    <property type="match status" value="1"/>
</dbReference>
<evidence type="ECO:0000256" key="2">
    <source>
        <dbReference type="ARBA" id="ARBA00022737"/>
    </source>
</evidence>
<evidence type="ECO:0000313" key="9">
    <source>
        <dbReference type="EMBL" id="RXN08973.1"/>
    </source>
</evidence>
<accession>A0A498P3D5</accession>
<dbReference type="EMBL" id="QBIY01004957">
    <property type="protein sequence ID" value="RXN38279.1"/>
    <property type="molecule type" value="Genomic_DNA"/>
</dbReference>
<keyword evidence="4" id="KW-0325">Glycoprotein</keyword>
<evidence type="ECO:0000256" key="3">
    <source>
        <dbReference type="ARBA" id="ARBA00023136"/>
    </source>
</evidence>
<feature type="transmembrane region" description="Helical" evidence="6">
    <location>
        <begin position="910"/>
        <end position="928"/>
    </location>
</feature>
<dbReference type="InterPro" id="IPR015943">
    <property type="entry name" value="WD40/YVTN_repeat-like_dom_sf"/>
</dbReference>
<evidence type="ECO:0000256" key="5">
    <source>
        <dbReference type="SAM" id="MobiDB-lite"/>
    </source>
</evidence>
<evidence type="ECO:0000256" key="1">
    <source>
        <dbReference type="ARBA" id="ARBA00004370"/>
    </source>
</evidence>
<dbReference type="PANTHER" id="PTHR12106:SF10">
    <property type="entry name" value="VPS10 DOMAIN-CONTAINING RECEPTOR SORCS3"/>
    <property type="match status" value="1"/>
</dbReference>
<evidence type="ECO:0000313" key="10">
    <source>
        <dbReference type="EMBL" id="RXN38279.1"/>
    </source>
</evidence>
<dbReference type="STRING" id="84645.A0A498P3D5"/>
<dbReference type="InterPro" id="IPR050310">
    <property type="entry name" value="VPS10-sortilin"/>
</dbReference>
<name>A0A498P3D5_LABRO</name>
<dbReference type="Proteomes" id="UP000290572">
    <property type="component" value="Unassembled WGS sequence"/>
</dbReference>
<feature type="chain" id="PRO_5033440012" evidence="7">
    <location>
        <begin position="37"/>
        <end position="1030"/>
    </location>
</feature>
<dbReference type="GO" id="GO:0016020">
    <property type="term" value="C:membrane"/>
    <property type="evidence" value="ECO:0007669"/>
    <property type="project" value="UniProtKB-SubCell"/>
</dbReference>
<dbReference type="PANTHER" id="PTHR12106">
    <property type="entry name" value="SORTILIN RELATED"/>
    <property type="match status" value="1"/>
</dbReference>
<dbReference type="Gene3D" id="2.130.10.10">
    <property type="entry name" value="YVTN repeat-like/Quinoprotein amine dehydrogenase"/>
    <property type="match status" value="1"/>
</dbReference>
<evidence type="ECO:0000313" key="11">
    <source>
        <dbReference type="Proteomes" id="UP000290572"/>
    </source>
</evidence>
<dbReference type="SMART" id="SM00602">
    <property type="entry name" value="VPS10"/>
    <property type="match status" value="1"/>
</dbReference>
<feature type="domain" description="VPS10" evidence="8">
    <location>
        <begin position="260"/>
        <end position="757"/>
    </location>
</feature>
<keyword evidence="11" id="KW-1185">Reference proteome</keyword>
<dbReference type="FunFam" id="2.130.10.10:FF:002151">
    <property type="entry name" value="Sortilin-related VPS10 domain-containing receptor 3b"/>
    <property type="match status" value="1"/>
</dbReference>
<evidence type="ECO:0000259" key="8">
    <source>
        <dbReference type="SMART" id="SM00602"/>
    </source>
</evidence>
<protein>
    <submittedName>
        <fullName evidence="10">VPS10 domain-containing receptor 3-like protein</fullName>
    </submittedName>
</protein>
<keyword evidence="6" id="KW-1133">Transmembrane helix</keyword>
<feature type="signal peptide" evidence="7">
    <location>
        <begin position="1"/>
        <end position="36"/>
    </location>
</feature>
<organism evidence="10 11">
    <name type="scientific">Labeo rohita</name>
    <name type="common">Indian major carp</name>
    <name type="synonym">Cyprinus rohita</name>
    <dbReference type="NCBI Taxonomy" id="84645"/>
    <lineage>
        <taxon>Eukaryota</taxon>
        <taxon>Metazoa</taxon>
        <taxon>Chordata</taxon>
        <taxon>Craniata</taxon>
        <taxon>Vertebrata</taxon>
        <taxon>Euteleostomi</taxon>
        <taxon>Actinopterygii</taxon>
        <taxon>Neopterygii</taxon>
        <taxon>Teleostei</taxon>
        <taxon>Ostariophysi</taxon>
        <taxon>Cypriniformes</taxon>
        <taxon>Cyprinidae</taxon>
        <taxon>Labeoninae</taxon>
        <taxon>Labeonini</taxon>
        <taxon>Labeo</taxon>
    </lineage>
</organism>
<keyword evidence="3 6" id="KW-0472">Membrane</keyword>